<evidence type="ECO:0000256" key="3">
    <source>
        <dbReference type="ARBA" id="ARBA00022598"/>
    </source>
</evidence>
<comment type="domain">
    <text evidence="8">The N-terminal region contains the highly conserved SGGXDS motif, predicted to be a P-loop motif involved in ATP binding.</text>
</comment>
<reference evidence="10 11" key="1">
    <citation type="submission" date="2016-10" db="EMBL/GenBank/DDBJ databases">
        <authorList>
            <person name="de Groot N.N."/>
        </authorList>
    </citation>
    <scope>NUCLEOTIDE SEQUENCE [LARGE SCALE GENOMIC DNA]</scope>
    <source>
        <strain evidence="10 11">CGMCC 1.6291</strain>
    </source>
</reference>
<evidence type="ECO:0000256" key="6">
    <source>
        <dbReference type="ARBA" id="ARBA00022840"/>
    </source>
</evidence>
<dbReference type="GO" id="GO:0006400">
    <property type="term" value="P:tRNA modification"/>
    <property type="evidence" value="ECO:0007669"/>
    <property type="project" value="UniProtKB-UniRule"/>
</dbReference>
<dbReference type="Proteomes" id="UP000199657">
    <property type="component" value="Unassembled WGS sequence"/>
</dbReference>
<dbReference type="GO" id="GO:0032267">
    <property type="term" value="F:tRNA(Ile)-lysidine synthase activity"/>
    <property type="evidence" value="ECO:0007669"/>
    <property type="project" value="UniProtKB-EC"/>
</dbReference>
<dbReference type="SMART" id="SM00977">
    <property type="entry name" value="TilS_C"/>
    <property type="match status" value="1"/>
</dbReference>
<dbReference type="SUPFAM" id="SSF52402">
    <property type="entry name" value="Adenine nucleotide alpha hydrolases-like"/>
    <property type="match status" value="1"/>
</dbReference>
<feature type="domain" description="Lysidine-tRNA(Ile) synthetase C-terminal" evidence="9">
    <location>
        <begin position="361"/>
        <end position="433"/>
    </location>
</feature>
<keyword evidence="5 8" id="KW-0547">Nucleotide-binding</keyword>
<keyword evidence="6 8" id="KW-0067">ATP-binding</keyword>
<proteinExistence type="inferred from homology"/>
<dbReference type="NCBIfam" id="TIGR02433">
    <property type="entry name" value="lysidine_TilS_C"/>
    <property type="match status" value="1"/>
</dbReference>
<comment type="catalytic activity">
    <reaction evidence="7 8">
        <text>cytidine(34) in tRNA(Ile2) + L-lysine + ATP = lysidine(34) in tRNA(Ile2) + AMP + diphosphate + H(+)</text>
        <dbReference type="Rhea" id="RHEA:43744"/>
        <dbReference type="Rhea" id="RHEA-COMP:10625"/>
        <dbReference type="Rhea" id="RHEA-COMP:10670"/>
        <dbReference type="ChEBI" id="CHEBI:15378"/>
        <dbReference type="ChEBI" id="CHEBI:30616"/>
        <dbReference type="ChEBI" id="CHEBI:32551"/>
        <dbReference type="ChEBI" id="CHEBI:33019"/>
        <dbReference type="ChEBI" id="CHEBI:82748"/>
        <dbReference type="ChEBI" id="CHEBI:83665"/>
        <dbReference type="ChEBI" id="CHEBI:456215"/>
        <dbReference type="EC" id="6.3.4.19"/>
    </reaction>
</comment>
<organism evidence="10 11">
    <name type="scientific">Aquisalimonas asiatica</name>
    <dbReference type="NCBI Taxonomy" id="406100"/>
    <lineage>
        <taxon>Bacteria</taxon>
        <taxon>Pseudomonadati</taxon>
        <taxon>Pseudomonadota</taxon>
        <taxon>Gammaproteobacteria</taxon>
        <taxon>Chromatiales</taxon>
        <taxon>Ectothiorhodospiraceae</taxon>
        <taxon>Aquisalimonas</taxon>
    </lineage>
</organism>
<dbReference type="GO" id="GO:0005737">
    <property type="term" value="C:cytoplasm"/>
    <property type="evidence" value="ECO:0007669"/>
    <property type="project" value="UniProtKB-SubCell"/>
</dbReference>
<keyword evidence="3 8" id="KW-0436">Ligase</keyword>
<dbReference type="EC" id="6.3.4.19" evidence="8"/>
<keyword evidence="4 8" id="KW-0819">tRNA processing</keyword>
<evidence type="ECO:0000256" key="5">
    <source>
        <dbReference type="ARBA" id="ARBA00022741"/>
    </source>
</evidence>
<dbReference type="NCBIfam" id="TIGR02432">
    <property type="entry name" value="lysidine_TilS_N"/>
    <property type="match status" value="1"/>
</dbReference>
<dbReference type="InterPro" id="IPR014729">
    <property type="entry name" value="Rossmann-like_a/b/a_fold"/>
</dbReference>
<dbReference type="Pfam" id="PF09179">
    <property type="entry name" value="TilS"/>
    <property type="match status" value="1"/>
</dbReference>
<dbReference type="RefSeq" id="WP_171909784.1">
    <property type="nucleotide sequence ID" value="NZ_FOEG01000001.1"/>
</dbReference>
<dbReference type="PANTHER" id="PTHR43033:SF1">
    <property type="entry name" value="TRNA(ILE)-LYSIDINE SYNTHASE-RELATED"/>
    <property type="match status" value="1"/>
</dbReference>
<dbReference type="HAMAP" id="MF_01161">
    <property type="entry name" value="tRNA_Ile_lys_synt"/>
    <property type="match status" value="1"/>
</dbReference>
<gene>
    <name evidence="8" type="primary">tilS</name>
    <name evidence="10" type="ORF">SAMN04488052_101608</name>
</gene>
<evidence type="ECO:0000313" key="10">
    <source>
        <dbReference type="EMBL" id="SEO54073.1"/>
    </source>
</evidence>
<keyword evidence="2 8" id="KW-0963">Cytoplasm</keyword>
<name>A0A1H8QJU5_9GAMM</name>
<comment type="function">
    <text evidence="8">Ligates lysine onto the cytidine present at position 34 of the AUA codon-specific tRNA(Ile) that contains the anticodon CAU, in an ATP-dependent manner. Cytidine is converted to lysidine, thus changing the amino acid specificity of the tRNA from methionine to isoleucine.</text>
</comment>
<evidence type="ECO:0000313" key="11">
    <source>
        <dbReference type="Proteomes" id="UP000199657"/>
    </source>
</evidence>
<evidence type="ECO:0000256" key="4">
    <source>
        <dbReference type="ARBA" id="ARBA00022694"/>
    </source>
</evidence>
<comment type="subcellular location">
    <subcellularLocation>
        <location evidence="1 8">Cytoplasm</location>
    </subcellularLocation>
</comment>
<dbReference type="InterPro" id="IPR012796">
    <property type="entry name" value="Lysidine-tRNA-synth_C"/>
</dbReference>
<dbReference type="SUPFAM" id="SSF56037">
    <property type="entry name" value="PheT/TilS domain"/>
    <property type="match status" value="1"/>
</dbReference>
<dbReference type="GO" id="GO:0005524">
    <property type="term" value="F:ATP binding"/>
    <property type="evidence" value="ECO:0007669"/>
    <property type="project" value="UniProtKB-UniRule"/>
</dbReference>
<accession>A0A1H8QJU5</accession>
<evidence type="ECO:0000256" key="1">
    <source>
        <dbReference type="ARBA" id="ARBA00004496"/>
    </source>
</evidence>
<dbReference type="InterPro" id="IPR012795">
    <property type="entry name" value="tRNA_Ile_lys_synt_N"/>
</dbReference>
<feature type="binding site" evidence="8">
    <location>
        <begin position="26"/>
        <end position="31"/>
    </location>
    <ligand>
        <name>ATP</name>
        <dbReference type="ChEBI" id="CHEBI:30616"/>
    </ligand>
</feature>
<evidence type="ECO:0000256" key="2">
    <source>
        <dbReference type="ARBA" id="ARBA00022490"/>
    </source>
</evidence>
<dbReference type="AlphaFoldDB" id="A0A1H8QJU5"/>
<sequence>MDIPAGDIADRVISLGPASAYRVAFSGGPDSHVLLHALARARHALSAPLSAIHVNHRMHADADAWETHCQAVCQALRIPLTSLRVPEPPPPGAGETWARDWRYRLIAEVLADGECLLTAHHQDDQAETVLLRMLRGSGVDGLAGIPRTRALGRGWIGRPLLEVPRGQLTAYARDHGLYSIDDPANQDWRADRNRIRHDVLPRLLARWPGAAGTIARTGLLAGEASASLGRYAAMLLEGMTSGDRLDGEALSRLPDAEQRLVLRQWLQQQGVVLPDARQLEAARRMLMHGRDDRMPVFHWPGGTVRRYRGWLSLGSADPDPVTASEPVQWLPETDLRLDHGWLRVTRGRDGVAAERLPATGVTVVPRQGGERCRPVGRPTRPVKKLFQEAGVPPWQRRSWPLVMVGDVIAAVPGLCVCEGFQASPQHRGLCFHWDPD</sequence>
<dbReference type="CDD" id="cd01992">
    <property type="entry name" value="TilS_N"/>
    <property type="match status" value="1"/>
</dbReference>
<dbReference type="InterPro" id="IPR015262">
    <property type="entry name" value="tRNA_Ile_lys_synt_subst-bd"/>
</dbReference>
<keyword evidence="11" id="KW-1185">Reference proteome</keyword>
<dbReference type="Gene3D" id="1.20.59.20">
    <property type="match status" value="1"/>
</dbReference>
<dbReference type="SUPFAM" id="SSF82829">
    <property type="entry name" value="MesJ substrate recognition domain-like"/>
    <property type="match status" value="1"/>
</dbReference>
<evidence type="ECO:0000256" key="8">
    <source>
        <dbReference type="HAMAP-Rule" id="MF_01161"/>
    </source>
</evidence>
<dbReference type="PANTHER" id="PTHR43033">
    <property type="entry name" value="TRNA(ILE)-LYSIDINE SYNTHASE-RELATED"/>
    <property type="match status" value="1"/>
</dbReference>
<dbReference type="InterPro" id="IPR012094">
    <property type="entry name" value="tRNA_Ile_lys_synt"/>
</dbReference>
<protein>
    <recommendedName>
        <fullName evidence="8">tRNA(Ile)-lysidine synthase</fullName>
        <ecNumber evidence="8">6.3.4.19</ecNumber>
    </recommendedName>
    <alternativeName>
        <fullName evidence="8">tRNA(Ile)-2-lysyl-cytidine synthase</fullName>
    </alternativeName>
    <alternativeName>
        <fullName evidence="8">tRNA(Ile)-lysidine synthetase</fullName>
    </alternativeName>
</protein>
<comment type="similarity">
    <text evidence="8">Belongs to the tRNA(Ile)-lysidine synthase family.</text>
</comment>
<dbReference type="Pfam" id="PF01171">
    <property type="entry name" value="ATP_bind_3"/>
    <property type="match status" value="1"/>
</dbReference>
<evidence type="ECO:0000256" key="7">
    <source>
        <dbReference type="ARBA" id="ARBA00048539"/>
    </source>
</evidence>
<dbReference type="InterPro" id="IPR011063">
    <property type="entry name" value="TilS/TtcA_N"/>
</dbReference>
<dbReference type="Gene3D" id="3.40.50.620">
    <property type="entry name" value="HUPs"/>
    <property type="match status" value="1"/>
</dbReference>
<evidence type="ECO:0000259" key="9">
    <source>
        <dbReference type="SMART" id="SM00977"/>
    </source>
</evidence>
<dbReference type="Pfam" id="PF11734">
    <property type="entry name" value="TilS_C"/>
    <property type="match status" value="1"/>
</dbReference>
<dbReference type="STRING" id="406100.SAMN04488052_101608"/>
<dbReference type="EMBL" id="FOEG01000001">
    <property type="protein sequence ID" value="SEO54073.1"/>
    <property type="molecule type" value="Genomic_DNA"/>
</dbReference>